<dbReference type="CDD" id="cd01850">
    <property type="entry name" value="CDC_Septin"/>
    <property type="match status" value="1"/>
</dbReference>
<evidence type="ECO:0000313" key="5">
    <source>
        <dbReference type="EMBL" id="PPQ82144.1"/>
    </source>
</evidence>
<keyword evidence="2 3" id="KW-0342">GTP-binding</keyword>
<evidence type="ECO:0000256" key="2">
    <source>
        <dbReference type="ARBA" id="ARBA00023134"/>
    </source>
</evidence>
<evidence type="ECO:0000259" key="4">
    <source>
        <dbReference type="PROSITE" id="PS51719"/>
    </source>
</evidence>
<proteinExistence type="inferred from homology"/>
<dbReference type="SUPFAM" id="SSF52540">
    <property type="entry name" value="P-loop containing nucleoside triphosphate hydrolases"/>
    <property type="match status" value="1"/>
</dbReference>
<feature type="domain" description="Septin-type G" evidence="4">
    <location>
        <begin position="27"/>
        <end position="306"/>
    </location>
</feature>
<dbReference type="PIRSF" id="PIRSF006698">
    <property type="entry name" value="Septin"/>
    <property type="match status" value="1"/>
</dbReference>
<comment type="similarity">
    <text evidence="3">Belongs to the TRAFAC class TrmE-Era-EngA-EngB-Septin-like GTPase superfamily. Septin GTPase family.</text>
</comment>
<dbReference type="EMBL" id="NHYE01004788">
    <property type="protein sequence ID" value="PPQ82144.1"/>
    <property type="molecule type" value="Genomic_DNA"/>
</dbReference>
<dbReference type="Pfam" id="PF00735">
    <property type="entry name" value="Septin"/>
    <property type="match status" value="2"/>
</dbReference>
<keyword evidence="6" id="KW-1185">Reference proteome</keyword>
<feature type="non-terminal residue" evidence="5">
    <location>
        <position position="306"/>
    </location>
</feature>
<dbReference type="GO" id="GO:0005938">
    <property type="term" value="C:cell cortex"/>
    <property type="evidence" value="ECO:0007669"/>
    <property type="project" value="UniProtKB-ARBA"/>
</dbReference>
<dbReference type="Gene3D" id="3.40.50.300">
    <property type="entry name" value="P-loop containing nucleotide triphosphate hydrolases"/>
    <property type="match status" value="1"/>
</dbReference>
<sequence length="306" mass="34496">MSLPTPSFDGIGIANLPNQRHKIVAKRGAHFTIMVVGESGLGKTTLINTLFSTELSPPKNYAKRHYKQLDKLTEVEIIKAELEERQFKVKLTVIDTPGFGDYVNNRDSWLPIVEFIDDQHEAYMRQEQQPQRHEKTDLRVHACLYFIRPTGHTLKPLDIEIMKRLGTRVNLIPVIAKADTLTQNDLFTFKQRVSGATLPSYQTLSITAFSPPVFLLPPHLASLTLALTPTPLTHLLLFIFHQIREVVAAQGIRIYTPPIEADDENADHARVLIDAMPFSIIGSTEDVKTPDGRVVKGREYIWGVAE</sequence>
<reference evidence="5 6" key="1">
    <citation type="journal article" date="2018" name="Evol. Lett.">
        <title>Horizontal gene cluster transfer increased hallucinogenic mushroom diversity.</title>
        <authorList>
            <person name="Reynolds H.T."/>
            <person name="Vijayakumar V."/>
            <person name="Gluck-Thaler E."/>
            <person name="Korotkin H.B."/>
            <person name="Matheny P.B."/>
            <person name="Slot J.C."/>
        </authorList>
    </citation>
    <scope>NUCLEOTIDE SEQUENCE [LARGE SCALE GENOMIC DNA]</scope>
    <source>
        <strain evidence="5 6">SRW20</strain>
    </source>
</reference>
<dbReference type="InterPro" id="IPR030379">
    <property type="entry name" value="G_SEPTIN_dom"/>
</dbReference>
<evidence type="ECO:0000256" key="3">
    <source>
        <dbReference type="RuleBase" id="RU004560"/>
    </source>
</evidence>
<dbReference type="InterPro" id="IPR027417">
    <property type="entry name" value="P-loop_NTPase"/>
</dbReference>
<dbReference type="AlphaFoldDB" id="A0A409WUE3"/>
<protein>
    <recommendedName>
        <fullName evidence="4">Septin-type G domain-containing protein</fullName>
    </recommendedName>
</protein>
<evidence type="ECO:0000256" key="1">
    <source>
        <dbReference type="ARBA" id="ARBA00022741"/>
    </source>
</evidence>
<organism evidence="5 6">
    <name type="scientific">Gymnopilus dilepis</name>
    <dbReference type="NCBI Taxonomy" id="231916"/>
    <lineage>
        <taxon>Eukaryota</taxon>
        <taxon>Fungi</taxon>
        <taxon>Dikarya</taxon>
        <taxon>Basidiomycota</taxon>
        <taxon>Agaricomycotina</taxon>
        <taxon>Agaricomycetes</taxon>
        <taxon>Agaricomycetidae</taxon>
        <taxon>Agaricales</taxon>
        <taxon>Agaricineae</taxon>
        <taxon>Hymenogastraceae</taxon>
        <taxon>Gymnopilus</taxon>
    </lineage>
</organism>
<dbReference type="Proteomes" id="UP000284706">
    <property type="component" value="Unassembled WGS sequence"/>
</dbReference>
<gene>
    <name evidence="5" type="ORF">CVT26_009089</name>
</gene>
<dbReference type="PANTHER" id="PTHR18884">
    <property type="entry name" value="SEPTIN"/>
    <property type="match status" value="1"/>
</dbReference>
<dbReference type="STRING" id="231916.A0A409WUE3"/>
<keyword evidence="1 3" id="KW-0547">Nucleotide-binding</keyword>
<evidence type="ECO:0000313" key="6">
    <source>
        <dbReference type="Proteomes" id="UP000284706"/>
    </source>
</evidence>
<dbReference type="GO" id="GO:0005525">
    <property type="term" value="F:GTP binding"/>
    <property type="evidence" value="ECO:0007669"/>
    <property type="project" value="UniProtKB-KW"/>
</dbReference>
<dbReference type="InterPro" id="IPR016491">
    <property type="entry name" value="Septin"/>
</dbReference>
<comment type="caution">
    <text evidence="5">The sequence shown here is derived from an EMBL/GenBank/DDBJ whole genome shotgun (WGS) entry which is preliminary data.</text>
</comment>
<accession>A0A409WUE3</accession>
<dbReference type="InParanoid" id="A0A409WUE3"/>
<dbReference type="PROSITE" id="PS51719">
    <property type="entry name" value="G_SEPTIN"/>
    <property type="match status" value="1"/>
</dbReference>
<name>A0A409WUE3_9AGAR</name>
<dbReference type="GO" id="GO:0032156">
    <property type="term" value="C:septin cytoskeleton"/>
    <property type="evidence" value="ECO:0007669"/>
    <property type="project" value="UniProtKB-ARBA"/>
</dbReference>
<dbReference type="OrthoDB" id="416553at2759"/>